<evidence type="ECO:0000256" key="3">
    <source>
        <dbReference type="RuleBase" id="RU000363"/>
    </source>
</evidence>
<dbReference type="InterPro" id="IPR002347">
    <property type="entry name" value="SDR_fam"/>
</dbReference>
<dbReference type="InterPro" id="IPR036291">
    <property type="entry name" value="NAD(P)-bd_dom_sf"/>
</dbReference>
<dbReference type="PANTHER" id="PTHR43115:SF4">
    <property type="entry name" value="DEHYDROGENASE_REDUCTASE SDR FAMILY MEMBER 11"/>
    <property type="match status" value="1"/>
</dbReference>
<evidence type="ECO:0000256" key="2">
    <source>
        <dbReference type="ARBA" id="ARBA00023002"/>
    </source>
</evidence>
<reference evidence="4" key="1">
    <citation type="submission" date="2022-07" db="EMBL/GenBank/DDBJ databases">
        <title>FELIX.</title>
        <authorList>
            <person name="Wan K.H."/>
            <person name="Park S."/>
            <person name="Lawrence Q."/>
            <person name="Eichenberger J.P."/>
            <person name="Booth B.W."/>
            <person name="Piaggio A.J."/>
            <person name="Chandler J.C."/>
            <person name="Franklin A.B."/>
            <person name="Celniker S.E."/>
        </authorList>
    </citation>
    <scope>NUCLEOTIDE SEQUENCE</scope>
    <source>
        <strain evidence="4">QA-1986 374</strain>
    </source>
</reference>
<organism evidence="4 5">
    <name type="scientific">Oceanobacillus jeddahense</name>
    <dbReference type="NCBI Taxonomy" id="1462527"/>
    <lineage>
        <taxon>Bacteria</taxon>
        <taxon>Bacillati</taxon>
        <taxon>Bacillota</taxon>
        <taxon>Bacilli</taxon>
        <taxon>Bacillales</taxon>
        <taxon>Bacillaceae</taxon>
        <taxon>Oceanobacillus</taxon>
    </lineage>
</organism>
<accession>A0ABY5JVS0</accession>
<dbReference type="PRINTS" id="PR00080">
    <property type="entry name" value="SDRFAMILY"/>
</dbReference>
<evidence type="ECO:0000313" key="5">
    <source>
        <dbReference type="Proteomes" id="UP001059773"/>
    </source>
</evidence>
<dbReference type="PANTHER" id="PTHR43115">
    <property type="entry name" value="DEHYDROGENASE/REDUCTASE SDR FAMILY MEMBER 11"/>
    <property type="match status" value="1"/>
</dbReference>
<dbReference type="Proteomes" id="UP001059773">
    <property type="component" value="Chromosome"/>
</dbReference>
<dbReference type="PRINTS" id="PR00081">
    <property type="entry name" value="GDHRDH"/>
</dbReference>
<dbReference type="Gene3D" id="3.40.50.720">
    <property type="entry name" value="NAD(P)-binding Rossmann-like Domain"/>
    <property type="match status" value="1"/>
</dbReference>
<evidence type="ECO:0000256" key="1">
    <source>
        <dbReference type="ARBA" id="ARBA00006484"/>
    </source>
</evidence>
<dbReference type="InterPro" id="IPR020904">
    <property type="entry name" value="Sc_DH/Rdtase_CS"/>
</dbReference>
<dbReference type="SUPFAM" id="SSF51735">
    <property type="entry name" value="NAD(P)-binding Rossmann-fold domains"/>
    <property type="match status" value="1"/>
</dbReference>
<keyword evidence="5" id="KW-1185">Reference proteome</keyword>
<keyword evidence="2" id="KW-0560">Oxidoreductase</keyword>
<comment type="similarity">
    <text evidence="1 3">Belongs to the short-chain dehydrogenases/reductases (SDR) family.</text>
</comment>
<sequence length="245" mass="26461">MMSIKDKVIVIMGASSGIGEATSKLLAEKDAKLIIAARRLDRLEAIKEAFPEAEIHIQEADVTNYEDVQKVVGLAMDTYGRIDVLYNNAGIMPTAPIVEGHRDEWKKMLDINIMGVLNGIAAVVPIMAEQKSGHVIATDSVAGHVVYPGSAVYCGTKFAVRAIMEGLRQEQRENNIKSTIISPGAVATELYTTISDKEVAEALHQDQLESGLTSEDIASAVVFVIDTPARMSVNDMIVRPTGQPV</sequence>
<dbReference type="PROSITE" id="PS00061">
    <property type="entry name" value="ADH_SHORT"/>
    <property type="match status" value="1"/>
</dbReference>
<dbReference type="EMBL" id="CP101914">
    <property type="protein sequence ID" value="UUI04431.1"/>
    <property type="molecule type" value="Genomic_DNA"/>
</dbReference>
<dbReference type="Pfam" id="PF00106">
    <property type="entry name" value="adh_short"/>
    <property type="match status" value="1"/>
</dbReference>
<proteinExistence type="inferred from homology"/>
<evidence type="ECO:0000313" key="4">
    <source>
        <dbReference type="EMBL" id="UUI04431.1"/>
    </source>
</evidence>
<dbReference type="RefSeq" id="WP_256709341.1">
    <property type="nucleotide sequence ID" value="NZ_CP101914.1"/>
</dbReference>
<gene>
    <name evidence="4" type="ORF">NP439_07185</name>
</gene>
<protein>
    <submittedName>
        <fullName evidence="4">SDR family oxidoreductase</fullName>
    </submittedName>
</protein>
<name>A0ABY5JVS0_9BACI</name>